<feature type="region of interest" description="Disordered" evidence="4">
    <location>
        <begin position="622"/>
        <end position="643"/>
    </location>
</feature>
<protein>
    <recommendedName>
        <fullName evidence="5">Glycoside hydrolase family 5 C-terminal domain-containing protein</fullName>
    </recommendedName>
</protein>
<name>A0ABR1RY08_9PEZI</name>
<evidence type="ECO:0000256" key="3">
    <source>
        <dbReference type="ARBA" id="ARBA00023295"/>
    </source>
</evidence>
<dbReference type="Pfam" id="PF18564">
    <property type="entry name" value="Glyco_hydro_5_C"/>
    <property type="match status" value="1"/>
</dbReference>
<dbReference type="Gene3D" id="2.60.40.1180">
    <property type="entry name" value="Golgi alpha-mannosidase II"/>
    <property type="match status" value="1"/>
</dbReference>
<gene>
    <name evidence="6" type="ORF">PG993_013579</name>
</gene>
<feature type="compositionally biased region" description="Basic and acidic residues" evidence="4">
    <location>
        <begin position="622"/>
        <end position="631"/>
    </location>
</feature>
<comment type="caution">
    <text evidence="6">The sequence shown here is derived from an EMBL/GenBank/DDBJ whole genome shotgun (WGS) entry which is preliminary data.</text>
</comment>
<dbReference type="InterPro" id="IPR013780">
    <property type="entry name" value="Glyco_hydro_b"/>
</dbReference>
<feature type="domain" description="Glycoside hydrolase family 5 C-terminal" evidence="5">
    <location>
        <begin position="661"/>
        <end position="746"/>
    </location>
</feature>
<evidence type="ECO:0000313" key="7">
    <source>
        <dbReference type="Proteomes" id="UP001444661"/>
    </source>
</evidence>
<keyword evidence="7" id="KW-1185">Reference proteome</keyword>
<dbReference type="InterPro" id="IPR052066">
    <property type="entry name" value="Glycosphingolipid_Hydrolases"/>
</dbReference>
<feature type="compositionally biased region" description="Low complexity" evidence="4">
    <location>
        <begin position="1334"/>
        <end position="1347"/>
    </location>
</feature>
<evidence type="ECO:0000256" key="1">
    <source>
        <dbReference type="ARBA" id="ARBA00005641"/>
    </source>
</evidence>
<dbReference type="InterPro" id="IPR017853">
    <property type="entry name" value="GH"/>
</dbReference>
<dbReference type="Proteomes" id="UP001444661">
    <property type="component" value="Unassembled WGS sequence"/>
</dbReference>
<feature type="region of interest" description="Disordered" evidence="4">
    <location>
        <begin position="1258"/>
        <end position="1422"/>
    </location>
</feature>
<feature type="region of interest" description="Disordered" evidence="4">
    <location>
        <begin position="977"/>
        <end position="1020"/>
    </location>
</feature>
<evidence type="ECO:0000256" key="2">
    <source>
        <dbReference type="ARBA" id="ARBA00022801"/>
    </source>
</evidence>
<accession>A0ABR1RY08</accession>
<feature type="compositionally biased region" description="Acidic residues" evidence="4">
    <location>
        <begin position="998"/>
        <end position="1020"/>
    </location>
</feature>
<comment type="similarity">
    <text evidence="1">Belongs to the glycosyl hydrolase 5 (cellulase A) family.</text>
</comment>
<organism evidence="6 7">
    <name type="scientific">Apiospora rasikravindrae</name>
    <dbReference type="NCBI Taxonomy" id="990691"/>
    <lineage>
        <taxon>Eukaryota</taxon>
        <taxon>Fungi</taxon>
        <taxon>Dikarya</taxon>
        <taxon>Ascomycota</taxon>
        <taxon>Pezizomycotina</taxon>
        <taxon>Sordariomycetes</taxon>
        <taxon>Xylariomycetidae</taxon>
        <taxon>Amphisphaeriales</taxon>
        <taxon>Apiosporaceae</taxon>
        <taxon>Apiospora</taxon>
    </lineage>
</organism>
<feature type="compositionally biased region" description="Polar residues" evidence="4">
    <location>
        <begin position="1352"/>
        <end position="1374"/>
    </location>
</feature>
<feature type="region of interest" description="Disordered" evidence="4">
    <location>
        <begin position="1139"/>
        <end position="1159"/>
    </location>
</feature>
<dbReference type="PANTHER" id="PTHR31308">
    <property type="match status" value="1"/>
</dbReference>
<dbReference type="EMBL" id="JAQQWK010000012">
    <property type="protein sequence ID" value="KAK8022812.1"/>
    <property type="molecule type" value="Genomic_DNA"/>
</dbReference>
<feature type="compositionally biased region" description="Acidic residues" evidence="4">
    <location>
        <begin position="1386"/>
        <end position="1395"/>
    </location>
</feature>
<feature type="compositionally biased region" description="Basic residues" evidence="4">
    <location>
        <begin position="1286"/>
        <end position="1295"/>
    </location>
</feature>
<proteinExistence type="inferred from homology"/>
<feature type="compositionally biased region" description="Basic and acidic residues" evidence="4">
    <location>
        <begin position="1396"/>
        <end position="1406"/>
    </location>
</feature>
<evidence type="ECO:0000259" key="5">
    <source>
        <dbReference type="Pfam" id="PF18564"/>
    </source>
</evidence>
<evidence type="ECO:0000313" key="6">
    <source>
        <dbReference type="EMBL" id="KAK8022812.1"/>
    </source>
</evidence>
<keyword evidence="3" id="KW-0326">Glycosidase</keyword>
<dbReference type="InterPro" id="IPR041036">
    <property type="entry name" value="GH5_C"/>
</dbReference>
<evidence type="ECO:0000256" key="4">
    <source>
        <dbReference type="SAM" id="MobiDB-lite"/>
    </source>
</evidence>
<sequence>MEETYAAHDLSEKALGGSPIRVQDGHFVDGYGRTLSLRGLNVSGASKLPTSPNGLSHLTEGFYEQHRTVTFTGRPFPLAEAPLHFRRLRAWGLPLVRLLVTWESIGHAGPNPDTDLDEDYIAYLRDLIAMMPEYGIKCFICGHQDVWSRFSGGSGAPGWTFEAAGLDIAAFTDTGAAYVHGQDEERRRNLAAVDPREPSGPFVWPSGYQKLAASTMATLFWAGDALAPKLTCRRSPIAVPGSLANNNDKKEEVVSVQTFLQEAFIEAFGRLADEVGHLEACIGFDPMNEPHRGLINLHGFHKWDYNTDLHIGHCPSLAQSLALGSGYAQEVPFYVKSWPHPTRKNHDSLVDPKGRSVWLSEEEKEMVDRPRGMGKCVWLNHGVWSWDEQKKKPVIHQDDYFERDHRPGREGEKIEWYRDCWAPFLLKFSERVSRNNPQHMSLLEPIPNEFMPPWEGQEDEEEERRNAISQTYATKTVITTKRPQNLVYAPHFYDLNVLFSKAHGLMSVNVQGLSRGMFVLKALYFGEAGLRANYKKQIGNILEYGRRSLGKAVPALIGEVGISFDINDRHAFATGDYDTQRQLMHGLVSAMEDRHVAFTLWNYNPDNRVEYGDGWNKEDFSVVNGDHHDEDGNPPPPDYRNERHEKDELYRGGRVLDVIIRPYAAKIAGTPVQSEWDHRTLRYSMVWRTSTSTTKIDDSKKARLTEIFLPGYHYADHELDVATSHGLEWTLDRERQTLYVQSTHKDAETYVAAGIHWVIVEIRDVPKRLRDRVLERRRAGFSGSFLQRLPLDLEIWLEETMSFQQGAAMVLVLAGVLGALLAFLLGMVFIPIQGDDIVWYNLLTSFIRNPQCNGDLATYPPPARRHSSVAVLGKTHIPSAGRIGHRQHYTHRLPDNLSAQIEDELYALNLLQLTRDYPLSPYCLKYPLDFLLESLPDEVRGRVVILLDPSTSAEMESKLFGEDEEAFKEALEDLELQPPRQRTPKRQRQRLLLNHDGDNDDTEEEEDHDEGEDDESDEEEEIYEQYPAFFHDIRDHGEYVFWPVDAGGHQWLLCVLHLKRSPATWYRGAAYDQVTDFAVVDPEWSSDSDGEGGSTSAESKERVRRVTERLVKIFEVGGIGIEPATMQRETWIAPSTVVPEAAAPPDGGDNQKPPSSPRWESGVRCFHLVRELLGRATDYACPGAAGYEDERFFEAGSGWVDVDAVRHEMVGMALQRCNAALGYACRYYLAPIDTLVLVGGDGGDEDERVVQPDALRPSRVGKRMHGPGVFDVLNDGSFDPQSTGAGRRKRSKGKGVLRAIGDNVGSMLLGGRSGNSSSGGDGGVGGSQNTNGTAAVASSSSSAAAAAGIPSPQRQKLPQTPMRNGMHSMNSSALNPRPLKRTAADAEVDAEDDQDGEGRGGDDDSPTRQIKRARTSSDSADV</sequence>
<keyword evidence="2" id="KW-0378">Hydrolase</keyword>
<dbReference type="Gene3D" id="3.20.20.80">
    <property type="entry name" value="Glycosidases"/>
    <property type="match status" value="2"/>
</dbReference>
<dbReference type="SUPFAM" id="SSF51445">
    <property type="entry name" value="(Trans)glycosidases"/>
    <property type="match status" value="1"/>
</dbReference>
<feature type="compositionally biased region" description="Gly residues" evidence="4">
    <location>
        <begin position="1311"/>
        <end position="1326"/>
    </location>
</feature>
<dbReference type="PANTHER" id="PTHR31308:SF5">
    <property type="entry name" value="ERGOSTERYL-BETA-GLUCOSIDASE"/>
    <property type="match status" value="1"/>
</dbReference>
<reference evidence="6 7" key="1">
    <citation type="submission" date="2023-01" db="EMBL/GenBank/DDBJ databases">
        <title>Analysis of 21 Apiospora genomes using comparative genomics revels a genus with tremendous synthesis potential of carbohydrate active enzymes and secondary metabolites.</title>
        <authorList>
            <person name="Sorensen T."/>
        </authorList>
    </citation>
    <scope>NUCLEOTIDE SEQUENCE [LARGE SCALE GENOMIC DNA]</scope>
    <source>
        <strain evidence="6 7">CBS 33761</strain>
    </source>
</reference>